<feature type="chain" id="PRO_5012233801" evidence="1">
    <location>
        <begin position="21"/>
        <end position="168"/>
    </location>
</feature>
<proteinExistence type="predicted"/>
<feature type="signal peptide" evidence="1">
    <location>
        <begin position="1"/>
        <end position="20"/>
    </location>
</feature>
<reference evidence="3" key="1">
    <citation type="submission" date="2017-02" db="EMBL/GenBank/DDBJ databases">
        <authorList>
            <person name="Varghese N."/>
            <person name="Submissions S."/>
        </authorList>
    </citation>
    <scope>NUCLEOTIDE SEQUENCE [LARGE SCALE GENOMIC DNA]</scope>
    <source>
        <strain evidence="3">DSM 24091</strain>
    </source>
</reference>
<organism evidence="2 3">
    <name type="scientific">Sphingobacterium nematocida</name>
    <dbReference type="NCBI Taxonomy" id="1513896"/>
    <lineage>
        <taxon>Bacteria</taxon>
        <taxon>Pseudomonadati</taxon>
        <taxon>Bacteroidota</taxon>
        <taxon>Sphingobacteriia</taxon>
        <taxon>Sphingobacteriales</taxon>
        <taxon>Sphingobacteriaceae</taxon>
        <taxon>Sphingobacterium</taxon>
    </lineage>
</organism>
<keyword evidence="1" id="KW-0732">Signal</keyword>
<evidence type="ECO:0000313" key="3">
    <source>
        <dbReference type="Proteomes" id="UP000190150"/>
    </source>
</evidence>
<gene>
    <name evidence="2" type="ORF">SAMN05660841_04084</name>
</gene>
<dbReference type="EMBL" id="FUZF01000026">
    <property type="protein sequence ID" value="SKC08017.1"/>
    <property type="molecule type" value="Genomic_DNA"/>
</dbReference>
<dbReference type="STRING" id="1513896.SAMN05660841_04084"/>
<dbReference type="Proteomes" id="UP000190150">
    <property type="component" value="Unassembled WGS sequence"/>
</dbReference>
<sequence length="168" mass="19108">MKFFSTLLMSGILSISSVFSQNLTMSQILQIRKMDLGTATDFLSSKNWEFIEADEETEDSLGSIQFAFQKNAYNDNANSFFSYYFSEAYNIRRISLQIHNKAKYTEYLNAIKGYGCKLINSSVEDGNIVQLYRGATTTFSIISSKSQNGYGVDSQIWRINIRSNDDPN</sequence>
<name>A0A1T5GI66_9SPHI</name>
<evidence type="ECO:0000313" key="2">
    <source>
        <dbReference type="EMBL" id="SKC08017.1"/>
    </source>
</evidence>
<evidence type="ECO:0000256" key="1">
    <source>
        <dbReference type="SAM" id="SignalP"/>
    </source>
</evidence>
<protein>
    <submittedName>
        <fullName evidence="2">Uncharacterized protein</fullName>
    </submittedName>
</protein>
<dbReference type="AlphaFoldDB" id="A0A1T5GI66"/>
<accession>A0A1T5GI66</accession>
<keyword evidence="3" id="KW-1185">Reference proteome</keyword>